<dbReference type="EMBL" id="CM047747">
    <property type="protein sequence ID" value="KAJ0016893.1"/>
    <property type="molecule type" value="Genomic_DNA"/>
</dbReference>
<gene>
    <name evidence="1" type="ORF">Pint_11467</name>
</gene>
<proteinExistence type="predicted"/>
<dbReference type="Proteomes" id="UP001163603">
    <property type="component" value="Chromosome 12"/>
</dbReference>
<evidence type="ECO:0000313" key="1">
    <source>
        <dbReference type="EMBL" id="KAJ0016893.1"/>
    </source>
</evidence>
<reference evidence="2" key="1">
    <citation type="journal article" date="2023" name="G3 (Bethesda)">
        <title>Genome assembly and association tests identify interacting loci associated with vigor, precocity, and sex in interspecific pistachio rootstocks.</title>
        <authorList>
            <person name="Palmer W."/>
            <person name="Jacygrad E."/>
            <person name="Sagayaradj S."/>
            <person name="Cavanaugh K."/>
            <person name="Han R."/>
            <person name="Bertier L."/>
            <person name="Beede B."/>
            <person name="Kafkas S."/>
            <person name="Golino D."/>
            <person name="Preece J."/>
            <person name="Michelmore R."/>
        </authorList>
    </citation>
    <scope>NUCLEOTIDE SEQUENCE [LARGE SCALE GENOMIC DNA]</scope>
</reference>
<evidence type="ECO:0000313" key="2">
    <source>
        <dbReference type="Proteomes" id="UP001163603"/>
    </source>
</evidence>
<organism evidence="1 2">
    <name type="scientific">Pistacia integerrima</name>
    <dbReference type="NCBI Taxonomy" id="434235"/>
    <lineage>
        <taxon>Eukaryota</taxon>
        <taxon>Viridiplantae</taxon>
        <taxon>Streptophyta</taxon>
        <taxon>Embryophyta</taxon>
        <taxon>Tracheophyta</taxon>
        <taxon>Spermatophyta</taxon>
        <taxon>Magnoliopsida</taxon>
        <taxon>eudicotyledons</taxon>
        <taxon>Gunneridae</taxon>
        <taxon>Pentapetalae</taxon>
        <taxon>rosids</taxon>
        <taxon>malvids</taxon>
        <taxon>Sapindales</taxon>
        <taxon>Anacardiaceae</taxon>
        <taxon>Pistacia</taxon>
    </lineage>
</organism>
<name>A0ACC0XET4_9ROSI</name>
<comment type="caution">
    <text evidence="1">The sequence shown here is derived from an EMBL/GenBank/DDBJ whole genome shotgun (WGS) entry which is preliminary data.</text>
</comment>
<accession>A0ACC0XET4</accession>
<keyword evidence="2" id="KW-1185">Reference proteome</keyword>
<protein>
    <submittedName>
        <fullName evidence="1">Uncharacterized protein</fullName>
    </submittedName>
</protein>
<sequence length="415" mass="45875">MPSSTLDCLGESPPVKRPSLRIAMIIKEINFIAKSILILSQTLSSTKLSTNQIVMERTSNDLGLGFSFDLGLGFSFLSTEDHKRAALLSFKPHLTDPSNLLSSWHGQNCCTWNGIHCLESLHVSAIDLRNPNPDSEKFIINMNSELVSMSNSTATALNGSFSSSLFSLTYLSYLDLSFNNFMHSNIPTGLANLTRLSYLNLSNAMFNGSITTQFFILTSSLRWLDISCSYRVPDYLPLSPNLSSTVQVRSGVYYSYLIGGNLSLSSLNFLLGLHNLRELKLSGVDLEKTSQSTKWAEPLMYLSNLHKLELSNCRIFGKLPAKQLLNLTSLSGLVMDFNSLSSPIPREFVNLTSLSELDFTNSNIRAPWPKLEILDISSTLVNGSLPSSFLFGQHHFTTPFPSTSPLAFDIQSEAP</sequence>